<dbReference type="CDD" id="cd06464">
    <property type="entry name" value="ACD_sHsps-like"/>
    <property type="match status" value="1"/>
</dbReference>
<comment type="caution">
    <text evidence="5">The sequence shown here is derived from an EMBL/GenBank/DDBJ whole genome shotgun (WGS) entry which is preliminary data.</text>
</comment>
<feature type="domain" description="SHSP" evidence="4">
    <location>
        <begin position="25"/>
        <end position="136"/>
    </location>
</feature>
<dbReference type="Proteomes" id="UP000466130">
    <property type="component" value="Unassembled WGS sequence"/>
</dbReference>
<dbReference type="EMBL" id="VWRT01000005">
    <property type="protein sequence ID" value="KAE8438785.1"/>
    <property type="molecule type" value="Genomic_DNA"/>
</dbReference>
<dbReference type="Gene3D" id="2.60.40.790">
    <property type="match status" value="1"/>
</dbReference>
<proteinExistence type="inferred from homology"/>
<reference evidence="5 6" key="1">
    <citation type="submission" date="2019-09" db="EMBL/GenBank/DDBJ databases">
        <title>The Halomonas whole genome shotgun (WGS).</title>
        <authorList>
            <person name="Xie Z."/>
        </authorList>
    </citation>
    <scope>NUCLEOTIDE SEQUENCE [LARGE SCALE GENOMIC DNA]</scope>
    <source>
        <strain evidence="5 6">NBT06E8</strain>
    </source>
</reference>
<protein>
    <submittedName>
        <fullName evidence="5">Hsp20/alpha crystallin family protein</fullName>
    </submittedName>
</protein>
<keyword evidence="6" id="KW-1185">Reference proteome</keyword>
<evidence type="ECO:0000256" key="1">
    <source>
        <dbReference type="PROSITE-ProRule" id="PRU00285"/>
    </source>
</evidence>
<dbReference type="Pfam" id="PF00011">
    <property type="entry name" value="HSP20"/>
    <property type="match status" value="1"/>
</dbReference>
<dbReference type="PANTHER" id="PTHR11527">
    <property type="entry name" value="HEAT-SHOCK PROTEIN 20 FAMILY MEMBER"/>
    <property type="match status" value="1"/>
</dbReference>
<dbReference type="InterPro" id="IPR031107">
    <property type="entry name" value="Small_HSP"/>
</dbReference>
<dbReference type="PROSITE" id="PS01031">
    <property type="entry name" value="SHSP"/>
    <property type="match status" value="1"/>
</dbReference>
<organism evidence="5 6">
    <name type="scientific">Vreelandella piezotolerans</name>
    <dbReference type="NCBI Taxonomy" id="2609667"/>
    <lineage>
        <taxon>Bacteria</taxon>
        <taxon>Pseudomonadati</taxon>
        <taxon>Pseudomonadota</taxon>
        <taxon>Gammaproteobacteria</taxon>
        <taxon>Oceanospirillales</taxon>
        <taxon>Halomonadaceae</taxon>
        <taxon>Vreelandella</taxon>
    </lineage>
</organism>
<dbReference type="RefSeq" id="WP_153843009.1">
    <property type="nucleotide sequence ID" value="NZ_CP048602.1"/>
</dbReference>
<comment type="similarity">
    <text evidence="1 2">Belongs to the small heat shock protein (HSP20) family.</text>
</comment>
<accession>A0ABQ6XCD0</accession>
<evidence type="ECO:0000256" key="3">
    <source>
        <dbReference type="SAM" id="MobiDB-lite"/>
    </source>
</evidence>
<dbReference type="SUPFAM" id="SSF49764">
    <property type="entry name" value="HSP20-like chaperones"/>
    <property type="match status" value="1"/>
</dbReference>
<dbReference type="InterPro" id="IPR008978">
    <property type="entry name" value="HSP20-like_chaperone"/>
</dbReference>
<sequence>MNDIVRSSHSHHSSLQQEQNGQNRHYKEALLPAVDIIEEANALKLVADMPGVTPETLKVEVDDQVLSLEGEIALNMPEGLSALHAEVRGQRFARRFNLSREVDSEAITATIVNGVLTLTLPKKESHRARRIEVQAA</sequence>
<evidence type="ECO:0000313" key="6">
    <source>
        <dbReference type="Proteomes" id="UP000466130"/>
    </source>
</evidence>
<feature type="region of interest" description="Disordered" evidence="3">
    <location>
        <begin position="1"/>
        <end position="22"/>
    </location>
</feature>
<evidence type="ECO:0000313" key="5">
    <source>
        <dbReference type="EMBL" id="KAE8438785.1"/>
    </source>
</evidence>
<dbReference type="InterPro" id="IPR002068">
    <property type="entry name" value="A-crystallin/Hsp20_dom"/>
</dbReference>
<name>A0ABQ6XCD0_9GAMM</name>
<evidence type="ECO:0000259" key="4">
    <source>
        <dbReference type="PROSITE" id="PS01031"/>
    </source>
</evidence>
<evidence type="ECO:0000256" key="2">
    <source>
        <dbReference type="RuleBase" id="RU003616"/>
    </source>
</evidence>
<gene>
    <name evidence="5" type="ORF">F1978_07520</name>
</gene>